<feature type="transmembrane region" description="Helical" evidence="1">
    <location>
        <begin position="278"/>
        <end position="296"/>
    </location>
</feature>
<dbReference type="GO" id="GO:0016020">
    <property type="term" value="C:membrane"/>
    <property type="evidence" value="ECO:0007669"/>
    <property type="project" value="InterPro"/>
</dbReference>
<keyword evidence="1" id="KW-0812">Transmembrane</keyword>
<dbReference type="PANTHER" id="PTHR22911:SF103">
    <property type="entry name" value="BLR2811 PROTEIN"/>
    <property type="match status" value="1"/>
</dbReference>
<dbReference type="eggNOG" id="COG0697">
    <property type="taxonomic scope" value="Bacteria"/>
</dbReference>
<reference evidence="3 4" key="1">
    <citation type="submission" date="2014-05" db="EMBL/GenBank/DDBJ databases">
        <title>Draft Genome Sequence of Nitratireductor basaltis Strain UMTGB225, A Marine Bacterium Isolated from Green Barrel Tunicate.</title>
        <authorList>
            <person name="Gan H.Y."/>
        </authorList>
    </citation>
    <scope>NUCLEOTIDE SEQUENCE [LARGE SCALE GENOMIC DNA]</scope>
    <source>
        <strain evidence="3 4">UMTGB225</strain>
    </source>
</reference>
<dbReference type="PATRIC" id="fig|472175.3.peg.73"/>
<keyword evidence="1" id="KW-1133">Transmembrane helix</keyword>
<dbReference type="InterPro" id="IPR037185">
    <property type="entry name" value="EmrE-like"/>
</dbReference>
<evidence type="ECO:0000313" key="4">
    <source>
        <dbReference type="Proteomes" id="UP000053675"/>
    </source>
</evidence>
<evidence type="ECO:0000313" key="3">
    <source>
        <dbReference type="EMBL" id="KFB09057.1"/>
    </source>
</evidence>
<evidence type="ECO:0000259" key="2">
    <source>
        <dbReference type="Pfam" id="PF00892"/>
    </source>
</evidence>
<feature type="transmembrane region" description="Helical" evidence="1">
    <location>
        <begin position="49"/>
        <end position="70"/>
    </location>
</feature>
<name>A0A084U7X1_9HYPH</name>
<keyword evidence="4" id="KW-1185">Reference proteome</keyword>
<keyword evidence="1" id="KW-0472">Membrane</keyword>
<dbReference type="AlphaFoldDB" id="A0A084U7X1"/>
<comment type="caution">
    <text evidence="3">The sequence shown here is derived from an EMBL/GenBank/DDBJ whole genome shotgun (WGS) entry which is preliminary data.</text>
</comment>
<proteinExistence type="predicted"/>
<dbReference type="InterPro" id="IPR000620">
    <property type="entry name" value="EamA_dom"/>
</dbReference>
<dbReference type="STRING" id="472175.EL18_00071"/>
<dbReference type="SUPFAM" id="SSF103481">
    <property type="entry name" value="Multidrug resistance efflux transporter EmrE"/>
    <property type="match status" value="2"/>
</dbReference>
<dbReference type="Pfam" id="PF00892">
    <property type="entry name" value="EamA"/>
    <property type="match status" value="2"/>
</dbReference>
<feature type="transmembrane region" description="Helical" evidence="1">
    <location>
        <begin position="18"/>
        <end position="37"/>
    </location>
</feature>
<accession>A0A084U7X1</accession>
<dbReference type="PANTHER" id="PTHR22911">
    <property type="entry name" value="ACYL-MALONYL CONDENSING ENZYME-RELATED"/>
    <property type="match status" value="1"/>
</dbReference>
<feature type="transmembrane region" description="Helical" evidence="1">
    <location>
        <begin position="91"/>
        <end position="108"/>
    </location>
</feature>
<protein>
    <recommendedName>
        <fullName evidence="2">EamA domain-containing protein</fullName>
    </recommendedName>
</protein>
<feature type="transmembrane region" description="Helical" evidence="1">
    <location>
        <begin position="165"/>
        <end position="183"/>
    </location>
</feature>
<feature type="domain" description="EamA" evidence="2">
    <location>
        <begin position="164"/>
        <end position="290"/>
    </location>
</feature>
<feature type="domain" description="EamA" evidence="2">
    <location>
        <begin position="23"/>
        <end position="155"/>
    </location>
</feature>
<dbReference type="OrthoDB" id="7818056at2"/>
<dbReference type="Proteomes" id="UP000053675">
    <property type="component" value="Unassembled WGS sequence"/>
</dbReference>
<feature type="transmembrane region" description="Helical" evidence="1">
    <location>
        <begin position="253"/>
        <end position="272"/>
    </location>
</feature>
<feature type="transmembrane region" description="Helical" evidence="1">
    <location>
        <begin position="221"/>
        <end position="241"/>
    </location>
</feature>
<gene>
    <name evidence="3" type="ORF">EL18_00071</name>
</gene>
<feature type="transmembrane region" description="Helical" evidence="1">
    <location>
        <begin position="140"/>
        <end position="159"/>
    </location>
</feature>
<feature type="transmembrane region" description="Helical" evidence="1">
    <location>
        <begin position="114"/>
        <end position="133"/>
    </location>
</feature>
<sequence length="320" mass="35512">MTETTDARAKASTAVDTATPLSSIGLIFACGFIFSCLDSSGKYLVTHGLAAPFVAWMRFAVHLVLVLILFRSWRNRSMFKVDNLPWQMIRGLFLFGSTLFNFFALRTLQLAESVSIFFFAPMLITALAGPFLGEWAGWRRWAAVCVGFLGVLVITRPGLGTFSTGHLFALCATTCYSCYVILTRKLNATESPESLIFYSALTPVILMLPAVPLYGSIPADPFQWLILLSMGFYGAFGHYMLILAYKKATTYALAPYPYLQMVWMIGFGYFLFDDLPDVWTLVGAAIIVSSGLYIVHREHRLRLASRSIPHAESAALGKKL</sequence>
<feature type="transmembrane region" description="Helical" evidence="1">
    <location>
        <begin position="195"/>
        <end position="215"/>
    </location>
</feature>
<dbReference type="EMBL" id="JMQM01000001">
    <property type="protein sequence ID" value="KFB09057.1"/>
    <property type="molecule type" value="Genomic_DNA"/>
</dbReference>
<organism evidence="3 4">
    <name type="scientific">Nitratireductor basaltis</name>
    <dbReference type="NCBI Taxonomy" id="472175"/>
    <lineage>
        <taxon>Bacteria</taxon>
        <taxon>Pseudomonadati</taxon>
        <taxon>Pseudomonadota</taxon>
        <taxon>Alphaproteobacteria</taxon>
        <taxon>Hyphomicrobiales</taxon>
        <taxon>Phyllobacteriaceae</taxon>
        <taxon>Nitratireductor</taxon>
    </lineage>
</organism>
<dbReference type="RefSeq" id="WP_081871042.1">
    <property type="nucleotide sequence ID" value="NZ_JMQM01000001.1"/>
</dbReference>
<evidence type="ECO:0000256" key="1">
    <source>
        <dbReference type="SAM" id="Phobius"/>
    </source>
</evidence>